<name>A0A6P4JEB6_DROKI</name>
<keyword evidence="2" id="KW-0732">Signal</keyword>
<feature type="region of interest" description="Disordered" evidence="1">
    <location>
        <begin position="100"/>
        <end position="131"/>
    </location>
</feature>
<gene>
    <name evidence="4" type="primary">LOC108082136</name>
</gene>
<evidence type="ECO:0000256" key="1">
    <source>
        <dbReference type="SAM" id="MobiDB-lite"/>
    </source>
</evidence>
<reference evidence="4" key="2">
    <citation type="submission" date="2025-08" db="UniProtKB">
        <authorList>
            <consortium name="RefSeq"/>
        </authorList>
    </citation>
    <scope>IDENTIFICATION</scope>
    <source>
        <strain evidence="4">14028-0561.14</strain>
        <tissue evidence="4">Whole fly</tissue>
    </source>
</reference>
<feature type="chain" id="PRO_5028249319" evidence="2">
    <location>
        <begin position="19"/>
        <end position="279"/>
    </location>
</feature>
<dbReference type="Proteomes" id="UP001652661">
    <property type="component" value="Chromosome 2R"/>
</dbReference>
<organism evidence="3 4">
    <name type="scientific">Drosophila kikkawai</name>
    <name type="common">Fruit fly</name>
    <dbReference type="NCBI Taxonomy" id="30033"/>
    <lineage>
        <taxon>Eukaryota</taxon>
        <taxon>Metazoa</taxon>
        <taxon>Ecdysozoa</taxon>
        <taxon>Arthropoda</taxon>
        <taxon>Hexapoda</taxon>
        <taxon>Insecta</taxon>
        <taxon>Pterygota</taxon>
        <taxon>Neoptera</taxon>
        <taxon>Endopterygota</taxon>
        <taxon>Diptera</taxon>
        <taxon>Brachycera</taxon>
        <taxon>Muscomorpha</taxon>
        <taxon>Ephydroidea</taxon>
        <taxon>Drosophilidae</taxon>
        <taxon>Drosophila</taxon>
        <taxon>Sophophora</taxon>
    </lineage>
</organism>
<feature type="signal peptide" evidence="2">
    <location>
        <begin position="1"/>
        <end position="18"/>
    </location>
</feature>
<accession>A0A6P4JEB6</accession>
<dbReference type="OrthoDB" id="8007968at2759"/>
<keyword evidence="3" id="KW-1185">Reference proteome</keyword>
<dbReference type="GeneID" id="108082136"/>
<reference evidence="3" key="1">
    <citation type="submission" date="2025-05" db="UniProtKB">
        <authorList>
            <consortium name="RefSeq"/>
        </authorList>
    </citation>
    <scope>NUCLEOTIDE SEQUENCE [LARGE SCALE GENOMIC DNA]</scope>
    <source>
        <strain evidence="3">14028-0561.14</strain>
    </source>
</reference>
<protein>
    <submittedName>
        <fullName evidence="4">Uncharacterized protein</fullName>
    </submittedName>
</protein>
<sequence>MPLIALALIAFGLTLGQSLPIDEGESAPTVVTGEPAESTAGRVVFDQRQTGRFNIHVSIKDVAIIEVGQNGLAEETYNDEEDYYYDDSALTVKPIKLTTEASTTTSTRATSQSVAPPETTEATTPSPNSSFTSSLLADIAASVTKPKSRLNNLMIVETPIGGVTKAPHLHPHPHPHHPLHGRSKDIPTVAAAAITPPSLPDGIEYTPPKGPNSPIFKVKVQRSSMPAAKKSAAAAARCRGHQVRDAHGKCSDSIYRKLYSMLVGLNFPFLAAANSADSV</sequence>
<evidence type="ECO:0000256" key="2">
    <source>
        <dbReference type="SAM" id="SignalP"/>
    </source>
</evidence>
<dbReference type="AlphaFoldDB" id="A0A6P4JEB6"/>
<proteinExistence type="predicted"/>
<dbReference type="RefSeq" id="XP_017032928.1">
    <property type="nucleotide sequence ID" value="XM_017177439.2"/>
</dbReference>
<evidence type="ECO:0000313" key="3">
    <source>
        <dbReference type="Proteomes" id="UP001652661"/>
    </source>
</evidence>
<dbReference type="OMA" id="CSDSIYR"/>
<evidence type="ECO:0000313" key="4">
    <source>
        <dbReference type="RefSeq" id="XP_017032928.1"/>
    </source>
</evidence>